<accession>A0A0N9ENA1</accession>
<evidence type="ECO:0000313" key="2">
    <source>
        <dbReference type="EMBL" id="ALF51516.1"/>
    </source>
</evidence>
<dbReference type="GeneID" id="26642045"/>
<feature type="domain" description="Putative DnaT-like" evidence="1">
    <location>
        <begin position="1"/>
        <end position="160"/>
    </location>
</feature>
<dbReference type="Proteomes" id="UP000204629">
    <property type="component" value="Segment"/>
</dbReference>
<dbReference type="KEGG" id="vg:26642045"/>
<dbReference type="RefSeq" id="YP_009215707.1">
    <property type="nucleotide sequence ID" value="NC_028980.1"/>
</dbReference>
<dbReference type="OrthoDB" id="11724at10239"/>
<proteinExistence type="predicted"/>
<evidence type="ECO:0000313" key="3">
    <source>
        <dbReference type="Proteomes" id="UP000204629"/>
    </source>
</evidence>
<dbReference type="EMBL" id="KT734862">
    <property type="protein sequence ID" value="ALF51516.1"/>
    <property type="molecule type" value="Genomic_DNA"/>
</dbReference>
<evidence type="ECO:0000259" key="1">
    <source>
        <dbReference type="Pfam" id="PF20557"/>
    </source>
</evidence>
<name>A0A0N9ENA1_9CAUD</name>
<keyword evidence="3" id="KW-1185">Reference proteome</keyword>
<reference evidence="2 3" key="1">
    <citation type="journal article" date="2016" name="Genome Announc.">
        <title>Genome Sequences of Pseudomonas oryzihabitans Phage POR1 and Pseudomonas aeruginosa Phage PAE1.</title>
        <authorList>
            <person name="Dyson Z.A."/>
            <person name="Seviour R.J."/>
            <person name="Tucci J."/>
            <person name="Petrovski S."/>
        </authorList>
    </citation>
    <scope>NUCLEOTIDE SEQUENCE [LARGE SCALE GENOMIC DNA]</scope>
</reference>
<gene>
    <name evidence="2" type="ORF">PAE1_16</name>
</gene>
<dbReference type="Pfam" id="PF20557">
    <property type="entry name" value="DnaT_2"/>
    <property type="match status" value="1"/>
</dbReference>
<protein>
    <submittedName>
        <fullName evidence="2">Putative structural protein</fullName>
    </submittedName>
</protein>
<organism evidence="2 3">
    <name type="scientific">Pseudomonas phage PAE1</name>
    <dbReference type="NCBI Taxonomy" id="1718273"/>
    <lineage>
        <taxon>Viruses</taxon>
        <taxon>Duplodnaviria</taxon>
        <taxon>Heunggongvirae</taxon>
        <taxon>Uroviricota</taxon>
        <taxon>Caudoviricetes</taxon>
        <taxon>Mesyanzhinovviridae</taxon>
        <taxon>Rabinowitzvirinae</taxon>
        <taxon>Yuavirus</taxon>
        <taxon>Yuavirus PAE1</taxon>
        <taxon>Pseudomonas virus PAE1</taxon>
    </lineage>
</organism>
<sequence>MALIVQDNTGAVAGANAYISVEEFKTYHTDRGNSFAGSTDPQIEAAVIRATDYLDQRFNFVGKKRLGRDQTTEWPRTDAWDRDRYYINDIPPEVKEACAEYALRALAAELNPDPERNASGVAVLSKSEAVGPISESVTFVGGAVFQMPKYPAADQKLVRAGLVRSGGTLLRG</sequence>
<dbReference type="InterPro" id="IPR046787">
    <property type="entry name" value="DnaT_2"/>
</dbReference>